<dbReference type="InterPro" id="IPR040887">
    <property type="entry name" value="AUDH_Cupin"/>
</dbReference>
<dbReference type="SUPFAM" id="SSF69318">
    <property type="entry name" value="Integrin alpha N-terminal domain"/>
    <property type="match status" value="1"/>
</dbReference>
<name>A0ABR1HYY1_9HYPO</name>
<dbReference type="InterPro" id="IPR028994">
    <property type="entry name" value="Integrin_alpha_N"/>
</dbReference>
<evidence type="ECO:0000259" key="2">
    <source>
        <dbReference type="Pfam" id="PF22301"/>
    </source>
</evidence>
<feature type="domain" description="Aldos-2-ulose dehydratase beta-propeller" evidence="2">
    <location>
        <begin position="162"/>
        <end position="276"/>
    </location>
</feature>
<keyword evidence="4" id="KW-1185">Reference proteome</keyword>
<dbReference type="EMBL" id="JAZAVK010000073">
    <property type="protein sequence ID" value="KAK7425987.1"/>
    <property type="molecule type" value="Genomic_DNA"/>
</dbReference>
<protein>
    <recommendedName>
        <fullName evidence="5">Aldos-2-ulose dehydratase/isomerase (AUDH) Cupin domain-containing protein</fullName>
    </recommendedName>
</protein>
<reference evidence="3 4" key="1">
    <citation type="journal article" date="2025" name="Microbiol. Resour. Announc.">
        <title>Draft genome sequences for Neonectria magnoliae and Neonectria punicea, canker pathogens of Liriodendron tulipifera and Acer saccharum in West Virginia.</title>
        <authorList>
            <person name="Petronek H.M."/>
            <person name="Kasson M.T."/>
            <person name="Metheny A.M."/>
            <person name="Stauder C.M."/>
            <person name="Lovett B."/>
            <person name="Lynch S.C."/>
            <person name="Garnas J.R."/>
            <person name="Kasson L.R."/>
            <person name="Stajich J.E."/>
        </authorList>
    </citation>
    <scope>NUCLEOTIDE SEQUENCE [LARGE SCALE GENOMIC DNA]</scope>
    <source>
        <strain evidence="3 4">NRRL 64651</strain>
    </source>
</reference>
<sequence>MMLNIAAAIPTPSFSDSIIDDKRTDGYWVETFKFDKDDPVPGIITSGIDSGNVEYIENPIAAARIADKNATADVTQPWKKHLVTHINGLVAICGWDLTGNGLTDLVITHNYGPSLLEADQEGGWISWLENPGRDNLHKGEWKRRTIGRWPAMHRIKLGHFTQKIEWPHNIIDDENFTVINEIVAKKFEGPNGLDSLLVASREGTTWLHYEDGKWKRDLIGIGEPQEATQSLTSTTPGSGDYFGTGCVDAGKIGDDPCAYIATLDPFNGTSACVYTKSGKSMKGSTWKRHVLDVYGTPSQQAKYGEGPGCHLVCGDFDGDGHDEFLLALFGPVDRNENDNPSKASAGLNPNKGIFYYKAIDIEKGLFAKWRIAGESTARIALGFVLTLVNFIDDVTNQHRNFGGTDKLDVVSIAYNVKNYYEEPEPLTTLHLNKTTAAAESATAAAIVPSVWEDEGMVYLANPQVVKKSTRLALIDIANYALSVEVHPPNGKIQLQPGHGIKVLYGTIRDHENVRRPLGGAPFPSVVPVTSSDTTLTADEKKGAIVLRLDPIDEPGEWAKAEDVPVTTRINTSRVGLQLPPLEYKKVDSLWWGGGFPGVDFYNLTGFHFRFVDDKTEIAHLQFWTAGTNVDCGLHNHSTDIFQEIHICLSNGTFNGGMSQLTETANVLTANGATGNGGEQSFQHVTVPRLHEHGGLWYRDSYGKAIRGKDNIVSYPYHKWQAGGGPNIDIWLALEFNPDLNL</sequence>
<evidence type="ECO:0000313" key="3">
    <source>
        <dbReference type="EMBL" id="KAK7425987.1"/>
    </source>
</evidence>
<evidence type="ECO:0000259" key="1">
    <source>
        <dbReference type="Pfam" id="PF18637"/>
    </source>
</evidence>
<evidence type="ECO:0008006" key="5">
    <source>
        <dbReference type="Google" id="ProtNLM"/>
    </source>
</evidence>
<dbReference type="InterPro" id="IPR054583">
    <property type="entry name" value="Beta-prop_AUDH"/>
</dbReference>
<dbReference type="Gene3D" id="2.60.120.990">
    <property type="match status" value="1"/>
</dbReference>
<dbReference type="Pfam" id="PF18637">
    <property type="entry name" value="AUDH_Cupin"/>
    <property type="match status" value="1"/>
</dbReference>
<evidence type="ECO:0000313" key="4">
    <source>
        <dbReference type="Proteomes" id="UP001498421"/>
    </source>
</evidence>
<proteinExistence type="predicted"/>
<organism evidence="3 4">
    <name type="scientific">Neonectria magnoliae</name>
    <dbReference type="NCBI Taxonomy" id="2732573"/>
    <lineage>
        <taxon>Eukaryota</taxon>
        <taxon>Fungi</taxon>
        <taxon>Dikarya</taxon>
        <taxon>Ascomycota</taxon>
        <taxon>Pezizomycotina</taxon>
        <taxon>Sordariomycetes</taxon>
        <taxon>Hypocreomycetidae</taxon>
        <taxon>Hypocreales</taxon>
        <taxon>Nectriaceae</taxon>
        <taxon>Neonectria</taxon>
    </lineage>
</organism>
<dbReference type="Proteomes" id="UP001498421">
    <property type="component" value="Unassembled WGS sequence"/>
</dbReference>
<dbReference type="Pfam" id="PF22301">
    <property type="entry name" value="AUDH_beta_propeller"/>
    <property type="match status" value="1"/>
</dbReference>
<feature type="domain" description="Aldos-2-ulose dehydratase/isomerase (AUDH) Cupin" evidence="1">
    <location>
        <begin position="445"/>
        <end position="736"/>
    </location>
</feature>
<accession>A0ABR1HYY1</accession>
<gene>
    <name evidence="3" type="ORF">QQZ08_007569</name>
</gene>
<comment type="caution">
    <text evidence="3">The sequence shown here is derived from an EMBL/GenBank/DDBJ whole genome shotgun (WGS) entry which is preliminary data.</text>
</comment>